<dbReference type="CDD" id="cd07731">
    <property type="entry name" value="ComA-like_MBL-fold"/>
    <property type="match status" value="1"/>
</dbReference>
<keyword evidence="5 6" id="KW-0472">Membrane</keyword>
<evidence type="ECO:0000259" key="7">
    <source>
        <dbReference type="SMART" id="SM00849"/>
    </source>
</evidence>
<dbReference type="STRING" id="1177982.SAMN04489711_107105"/>
<dbReference type="NCBIfam" id="TIGR00360">
    <property type="entry name" value="ComEC_N-term"/>
    <property type="match status" value="1"/>
</dbReference>
<evidence type="ECO:0000313" key="8">
    <source>
        <dbReference type="EMBL" id="SFE91958.1"/>
    </source>
</evidence>
<dbReference type="Proteomes" id="UP000199119">
    <property type="component" value="Unassembled WGS sequence"/>
</dbReference>
<dbReference type="AlphaFoldDB" id="A0A1I2EHL5"/>
<comment type="subcellular location">
    <subcellularLocation>
        <location evidence="1">Cell membrane</location>
        <topology evidence="1">Multi-pass membrane protein</topology>
    </subcellularLocation>
</comment>
<feature type="transmembrane region" description="Helical" evidence="6">
    <location>
        <begin position="470"/>
        <end position="492"/>
    </location>
</feature>
<feature type="transmembrane region" description="Helical" evidence="6">
    <location>
        <begin position="548"/>
        <end position="567"/>
    </location>
</feature>
<evidence type="ECO:0000256" key="3">
    <source>
        <dbReference type="ARBA" id="ARBA00022692"/>
    </source>
</evidence>
<evidence type="ECO:0000256" key="5">
    <source>
        <dbReference type="ARBA" id="ARBA00023136"/>
    </source>
</evidence>
<keyword evidence="2" id="KW-1003">Cell membrane</keyword>
<proteinExistence type="predicted"/>
<dbReference type="InterPro" id="IPR052159">
    <property type="entry name" value="Competence_DNA_uptake"/>
</dbReference>
<dbReference type="PANTHER" id="PTHR30619:SF1">
    <property type="entry name" value="RECOMBINATION PROTEIN 2"/>
    <property type="match status" value="1"/>
</dbReference>
<evidence type="ECO:0000256" key="6">
    <source>
        <dbReference type="SAM" id="Phobius"/>
    </source>
</evidence>
<keyword evidence="4 6" id="KW-1133">Transmembrane helix</keyword>
<evidence type="ECO:0000256" key="2">
    <source>
        <dbReference type="ARBA" id="ARBA00022475"/>
    </source>
</evidence>
<dbReference type="EMBL" id="FONX01000007">
    <property type="protein sequence ID" value="SFE91958.1"/>
    <property type="molecule type" value="Genomic_DNA"/>
</dbReference>
<name>A0A1I2EHL5_9BURK</name>
<organism evidence="8 9">
    <name type="scientific">Paracidovorax wautersii</name>
    <dbReference type="NCBI Taxonomy" id="1177982"/>
    <lineage>
        <taxon>Bacteria</taxon>
        <taxon>Pseudomonadati</taxon>
        <taxon>Pseudomonadota</taxon>
        <taxon>Betaproteobacteria</taxon>
        <taxon>Burkholderiales</taxon>
        <taxon>Comamonadaceae</taxon>
        <taxon>Paracidovorax</taxon>
    </lineage>
</organism>
<dbReference type="SUPFAM" id="SSF56281">
    <property type="entry name" value="Metallo-hydrolase/oxidoreductase"/>
    <property type="match status" value="1"/>
</dbReference>
<accession>A0A1I2EHL5</accession>
<evidence type="ECO:0000256" key="1">
    <source>
        <dbReference type="ARBA" id="ARBA00004651"/>
    </source>
</evidence>
<dbReference type="Pfam" id="PF00753">
    <property type="entry name" value="Lactamase_B"/>
    <property type="match status" value="1"/>
</dbReference>
<dbReference type="Gene3D" id="3.60.15.10">
    <property type="entry name" value="Ribonuclease Z/Hydroxyacylglutathione hydrolase-like"/>
    <property type="match status" value="1"/>
</dbReference>
<feature type="transmembrane region" description="Helical" evidence="6">
    <location>
        <begin position="327"/>
        <end position="350"/>
    </location>
</feature>
<dbReference type="NCBIfam" id="TIGR00361">
    <property type="entry name" value="ComEC_Rec2"/>
    <property type="match status" value="1"/>
</dbReference>
<reference evidence="9" key="1">
    <citation type="submission" date="2016-10" db="EMBL/GenBank/DDBJ databases">
        <authorList>
            <person name="Varghese N."/>
            <person name="Submissions S."/>
        </authorList>
    </citation>
    <scope>NUCLEOTIDE SEQUENCE [LARGE SCALE GENOMIC DNA]</scope>
    <source>
        <strain evidence="9">DSM 27981</strain>
    </source>
</reference>
<dbReference type="InterPro" id="IPR036866">
    <property type="entry name" value="RibonucZ/Hydroxyglut_hydro"/>
</dbReference>
<evidence type="ECO:0000313" key="9">
    <source>
        <dbReference type="Proteomes" id="UP000199119"/>
    </source>
</evidence>
<dbReference type="Pfam" id="PF03772">
    <property type="entry name" value="Competence"/>
    <property type="match status" value="1"/>
</dbReference>
<dbReference type="OrthoDB" id="9761531at2"/>
<gene>
    <name evidence="8" type="ORF">SAMN04489711_107105</name>
</gene>
<feature type="transmembrane region" description="Helical" evidence="6">
    <location>
        <begin position="498"/>
        <end position="516"/>
    </location>
</feature>
<protein>
    <submittedName>
        <fullName evidence="8">Competence protein ComEC</fullName>
    </submittedName>
</protein>
<feature type="transmembrane region" description="Helical" evidence="6">
    <location>
        <begin position="362"/>
        <end position="380"/>
    </location>
</feature>
<feature type="transmembrane region" description="Helical" evidence="6">
    <location>
        <begin position="433"/>
        <end position="450"/>
    </location>
</feature>
<dbReference type="InterPro" id="IPR004797">
    <property type="entry name" value="Competence_ComEC/Rec2"/>
</dbReference>
<feature type="transmembrane region" description="Helical" evidence="6">
    <location>
        <begin position="82"/>
        <end position="103"/>
    </location>
</feature>
<dbReference type="RefSeq" id="WP_092939743.1">
    <property type="nucleotide sequence ID" value="NZ_FONX01000007.1"/>
</dbReference>
<dbReference type="GO" id="GO:0005886">
    <property type="term" value="C:plasma membrane"/>
    <property type="evidence" value="ECO:0007669"/>
    <property type="project" value="UniProtKB-SubCell"/>
</dbReference>
<sequence>MRPPVSHPSASAAPPRPQGRVWRLPAILCGGVAGTAVQLQQPALSPAWVYGALIALAAVMLACAVAGRAMRGHRAGPGPAGGLARLTCPALAFGAGAALLFGLCGLRATVFLAQALDPALEGRDLRVTAMVAAMPQERDNALRMRLEVESAQRDGQPVRLPPLIEVAWYSGPFFLRDGGPGQGAAAIAELQKPPPPEVRPGERWELTVRLKAPHGARNPHGFDYELYLWEQGVQATGYVRAGPRDAPPRLLAATWVHPIERARQHVRDAILERLAGRSGAPGDEAASAADIARQRAAGVVAALVTGDQRAIDRADWDVFRATGVAHLMSISGLHITLFAWLAAHAVGAAWRRSRRLCLAVPAPRAALVCGVLLAAGYALFSGWGVPAQRTICMLAVVALLRLSGRRWPWPQVWLLACAAVLLADPWALLQAGFWLSFIAVAVLFASNPIAQGAGGKGAAGRFAAMLREQWVVTLALTPLSLMLFGQVSLVGLLANLVAIPWTTLVVTPLALGGVLWPPLWDAAAWSVQPLSAGLQWLAGWPWAQLSLAVAPLWAGVAAVVGGTLLALRLPVPVRLLGLPLLLPALWWQPPRPAPGQFELLAADVGQGQTVLVRTARHALLYDAGPRYHQDSDAGDRVLVPLLRASGERLDRVVLSHRDVDHTGGAAAVLAQQPGADVLGSIEPGHPLQQLRPVVPCRAGDGWEWDGVRFSVLHPPAGGDLAAGKPNIHSCALRIEATAGTAALLVGDIERAQEAALIARGAPLHADVLLVPHHGSRTSSSPAFLEAVAPRTALVQAGYRNRFGHPAPDVARRYLDRGIDLVRSDRCGAIGWTSETPEQVRCERAAQRHYWQHVPIAPDDSS</sequence>
<dbReference type="Pfam" id="PF13567">
    <property type="entry name" value="DUF4131"/>
    <property type="match status" value="1"/>
</dbReference>
<dbReference type="InterPro" id="IPR001279">
    <property type="entry name" value="Metallo-B-lactamas"/>
</dbReference>
<feature type="transmembrane region" description="Helical" evidence="6">
    <location>
        <begin position="47"/>
        <end position="70"/>
    </location>
</feature>
<dbReference type="InterPro" id="IPR025405">
    <property type="entry name" value="DUF4131"/>
</dbReference>
<dbReference type="PANTHER" id="PTHR30619">
    <property type="entry name" value="DNA INTERNALIZATION/COMPETENCE PROTEIN COMEC/REC2"/>
    <property type="match status" value="1"/>
</dbReference>
<dbReference type="InterPro" id="IPR004477">
    <property type="entry name" value="ComEC_N"/>
</dbReference>
<dbReference type="GO" id="GO:0030420">
    <property type="term" value="P:establishment of competence for transformation"/>
    <property type="evidence" value="ECO:0007669"/>
    <property type="project" value="InterPro"/>
</dbReference>
<keyword evidence="9" id="KW-1185">Reference proteome</keyword>
<dbReference type="InterPro" id="IPR035681">
    <property type="entry name" value="ComA-like_MBL"/>
</dbReference>
<evidence type="ECO:0000256" key="4">
    <source>
        <dbReference type="ARBA" id="ARBA00022989"/>
    </source>
</evidence>
<dbReference type="SMART" id="SM00849">
    <property type="entry name" value="Lactamase_B"/>
    <property type="match status" value="1"/>
</dbReference>
<keyword evidence="3 6" id="KW-0812">Transmembrane</keyword>
<feature type="domain" description="Metallo-beta-lactamase" evidence="7">
    <location>
        <begin position="606"/>
        <end position="798"/>
    </location>
</feature>